<dbReference type="OrthoDB" id="4430381at2759"/>
<feature type="transmembrane region" description="Helical" evidence="1">
    <location>
        <begin position="67"/>
        <end position="88"/>
    </location>
</feature>
<evidence type="ECO:0008006" key="4">
    <source>
        <dbReference type="Google" id="ProtNLM"/>
    </source>
</evidence>
<dbReference type="Proteomes" id="UP000042958">
    <property type="component" value="Unassembled WGS sequence"/>
</dbReference>
<protein>
    <recommendedName>
        <fullName evidence="4">Transmembrane protein</fullName>
    </recommendedName>
</protein>
<dbReference type="EMBL" id="CDHK01000003">
    <property type="protein sequence ID" value="CEO58309.1"/>
    <property type="molecule type" value="Genomic_DNA"/>
</dbReference>
<keyword evidence="1" id="KW-1133">Transmembrane helix</keyword>
<feature type="transmembrane region" description="Helical" evidence="1">
    <location>
        <begin position="12"/>
        <end position="36"/>
    </location>
</feature>
<accession>A0A0F7V961</accession>
<evidence type="ECO:0000313" key="3">
    <source>
        <dbReference type="Proteomes" id="UP000042958"/>
    </source>
</evidence>
<keyword evidence="1" id="KW-0472">Membrane</keyword>
<keyword evidence="1" id="KW-0812">Transmembrane</keyword>
<keyword evidence="3" id="KW-1185">Reference proteome</keyword>
<dbReference type="AlphaFoldDB" id="A0A0F7V961"/>
<evidence type="ECO:0000256" key="1">
    <source>
        <dbReference type="SAM" id="Phobius"/>
    </source>
</evidence>
<evidence type="ECO:0000313" key="2">
    <source>
        <dbReference type="EMBL" id="CEO58309.1"/>
    </source>
</evidence>
<feature type="transmembrane region" description="Helical" evidence="1">
    <location>
        <begin position="43"/>
        <end position="61"/>
    </location>
</feature>
<gene>
    <name evidence="2" type="ORF">PMG11_03040</name>
</gene>
<organism evidence="2 3">
    <name type="scientific">Penicillium brasilianum</name>
    <dbReference type="NCBI Taxonomy" id="104259"/>
    <lineage>
        <taxon>Eukaryota</taxon>
        <taxon>Fungi</taxon>
        <taxon>Dikarya</taxon>
        <taxon>Ascomycota</taxon>
        <taxon>Pezizomycotina</taxon>
        <taxon>Eurotiomycetes</taxon>
        <taxon>Eurotiomycetidae</taxon>
        <taxon>Eurotiales</taxon>
        <taxon>Aspergillaceae</taxon>
        <taxon>Penicillium</taxon>
    </lineage>
</organism>
<proteinExistence type="predicted"/>
<sequence>MDESPAVTDFLSILSVLFGVLTALFSYTWFFLYSLLYLLASPLVYLGHVLLSIILFPLRVLLKFEAFLTFVTGAIVTGAAVGLGLYLAGDSLSQLLRLQPSNEKPYSTELTESKDSSFDWESKMFMSSTILEEEENSYDSQGSR</sequence>
<reference evidence="3" key="1">
    <citation type="journal article" date="2015" name="Genome Announc.">
        <title>Draft genome sequence of the fungus Penicillium brasilianum MG11.</title>
        <authorList>
            <person name="Horn F."/>
            <person name="Linde J."/>
            <person name="Mattern D.J."/>
            <person name="Walther G."/>
            <person name="Guthke R."/>
            <person name="Brakhage A.A."/>
            <person name="Valiante V."/>
        </authorList>
    </citation>
    <scope>NUCLEOTIDE SEQUENCE [LARGE SCALE GENOMIC DNA]</scope>
    <source>
        <strain evidence="3">MG11</strain>
    </source>
</reference>
<name>A0A0F7V961_PENBI</name>